<dbReference type="EMBL" id="BJWL01000011">
    <property type="protein sequence ID" value="GFY96613.1"/>
    <property type="molecule type" value="Genomic_DNA"/>
</dbReference>
<dbReference type="Gene3D" id="3.10.450.10">
    <property type="match status" value="1"/>
</dbReference>
<gene>
    <name evidence="5" type="ORF">Acr_11g0009190</name>
</gene>
<dbReference type="InterPro" id="IPR046350">
    <property type="entry name" value="Cystatin_sf"/>
</dbReference>
<dbReference type="PANTHER" id="PTHR31260">
    <property type="entry name" value="CYSTATIN/MONELLIN SUPERFAMILY PROTEIN"/>
    <property type="match status" value="1"/>
</dbReference>
<feature type="compositionally biased region" description="Basic and acidic residues" evidence="3">
    <location>
        <begin position="35"/>
        <end position="46"/>
    </location>
</feature>
<dbReference type="AlphaFoldDB" id="A0A7J0FDF9"/>
<name>A0A7J0FDF9_9ERIC</name>
<dbReference type="OrthoDB" id="1625419at2759"/>
<dbReference type="GO" id="GO:0004869">
    <property type="term" value="F:cysteine-type endopeptidase inhibitor activity"/>
    <property type="evidence" value="ECO:0007669"/>
    <property type="project" value="UniProtKB-KW"/>
</dbReference>
<dbReference type="SUPFAM" id="SSF54403">
    <property type="entry name" value="Cystatin/monellin"/>
    <property type="match status" value="1"/>
</dbReference>
<evidence type="ECO:0000259" key="4">
    <source>
        <dbReference type="Pfam" id="PF00031"/>
    </source>
</evidence>
<dbReference type="Pfam" id="PF00031">
    <property type="entry name" value="Cystatin"/>
    <property type="match status" value="1"/>
</dbReference>
<keyword evidence="1" id="KW-0646">Protease inhibitor</keyword>
<evidence type="ECO:0000313" key="6">
    <source>
        <dbReference type="Proteomes" id="UP000585474"/>
    </source>
</evidence>
<evidence type="ECO:0000313" key="5">
    <source>
        <dbReference type="EMBL" id="GFY96613.1"/>
    </source>
</evidence>
<reference evidence="5 6" key="1">
    <citation type="submission" date="2019-07" db="EMBL/GenBank/DDBJ databases">
        <title>De Novo Assembly of kiwifruit Actinidia rufa.</title>
        <authorList>
            <person name="Sugita-Konishi S."/>
            <person name="Sato K."/>
            <person name="Mori E."/>
            <person name="Abe Y."/>
            <person name="Kisaki G."/>
            <person name="Hamano K."/>
            <person name="Suezawa K."/>
            <person name="Otani M."/>
            <person name="Fukuda T."/>
            <person name="Manabe T."/>
            <person name="Gomi K."/>
            <person name="Tabuchi M."/>
            <person name="Akimitsu K."/>
            <person name="Kataoka I."/>
        </authorList>
    </citation>
    <scope>NUCLEOTIDE SEQUENCE [LARGE SCALE GENOMIC DNA]</scope>
    <source>
        <strain evidence="6">cv. Fuchu</strain>
    </source>
</reference>
<evidence type="ECO:0000256" key="1">
    <source>
        <dbReference type="ARBA" id="ARBA00022690"/>
    </source>
</evidence>
<proteinExistence type="predicted"/>
<dbReference type="PANTHER" id="PTHR31260:SF28">
    <property type="entry name" value="CYSTATIN DOMAIN PROTEIN"/>
    <property type="match status" value="1"/>
</dbReference>
<evidence type="ECO:0000256" key="2">
    <source>
        <dbReference type="ARBA" id="ARBA00022704"/>
    </source>
</evidence>
<feature type="region of interest" description="Disordered" evidence="3">
    <location>
        <begin position="1"/>
        <end position="63"/>
    </location>
</feature>
<dbReference type="Proteomes" id="UP000585474">
    <property type="component" value="Unassembled WGS sequence"/>
</dbReference>
<dbReference type="InterPro" id="IPR000010">
    <property type="entry name" value="Cystatin_dom"/>
</dbReference>
<protein>
    <recommendedName>
        <fullName evidence="4">Cystatin domain-containing protein</fullName>
    </recommendedName>
</protein>
<keyword evidence="2" id="KW-0789">Thiol protease inhibitor</keyword>
<dbReference type="InterPro" id="IPR006462">
    <property type="entry name" value="MS5"/>
</dbReference>
<feature type="domain" description="Cystatin" evidence="4">
    <location>
        <begin position="93"/>
        <end position="141"/>
    </location>
</feature>
<organism evidence="5 6">
    <name type="scientific">Actinidia rufa</name>
    <dbReference type="NCBI Taxonomy" id="165716"/>
    <lineage>
        <taxon>Eukaryota</taxon>
        <taxon>Viridiplantae</taxon>
        <taxon>Streptophyta</taxon>
        <taxon>Embryophyta</taxon>
        <taxon>Tracheophyta</taxon>
        <taxon>Spermatophyta</taxon>
        <taxon>Magnoliopsida</taxon>
        <taxon>eudicotyledons</taxon>
        <taxon>Gunneridae</taxon>
        <taxon>Pentapetalae</taxon>
        <taxon>asterids</taxon>
        <taxon>Ericales</taxon>
        <taxon>Actinidiaceae</taxon>
        <taxon>Actinidia</taxon>
    </lineage>
</organism>
<keyword evidence="6" id="KW-1185">Reference proteome</keyword>
<comment type="caution">
    <text evidence="5">The sequence shown here is derived from an EMBL/GenBank/DDBJ whole genome shotgun (WGS) entry which is preliminary data.</text>
</comment>
<accession>A0A7J0FDF9</accession>
<evidence type="ECO:0000256" key="3">
    <source>
        <dbReference type="SAM" id="MobiDB-lite"/>
    </source>
</evidence>
<sequence>MGSIAPPRDSEDPSGSEQQTPQKKQKLLAKPPPPQRDEQTSKKTNSDSESEDEDGMTAEQKREGFEVDYFPGISYCCKIRPLIYLDEQPILNQNVKSCSEWAIRRFNSDNNTNYQFVEVLKANSVFCAGHEFYLTFTAKDDVMDADGDQSPVIFQAKVYAPIGGRKSTTTFIRGVIEGEALEEGVIKTRNRIKDGRHIGNGLLGASLSLPSLRYQRLYEKEGSEWPSLKKIVGRVEKKGEVGMCFWRKLTGGNALGFVLLSEGDDVQRGNNPSGRGENTQLPSNLDCTYIGEGERAWWCALSDPSFKDNKIVNT</sequence>